<protein>
    <recommendedName>
        <fullName evidence="3">Lipoprotein</fullName>
    </recommendedName>
</protein>
<dbReference type="PROSITE" id="PS51257">
    <property type="entry name" value="PROKAR_LIPOPROTEIN"/>
    <property type="match status" value="1"/>
</dbReference>
<organism evidence="1 2">
    <name type="scientific">Aeromonas phage APT65</name>
    <dbReference type="NCBI Taxonomy" id="2982914"/>
    <lineage>
        <taxon>Viruses</taxon>
        <taxon>Duplodnaviria</taxon>
        <taxon>Heunggongvirae</taxon>
        <taxon>Uroviricota</taxon>
        <taxon>Caudoviricetes</taxon>
        <taxon>Aquaneticvirus</taxon>
        <taxon>Aquaneticvirus ApT65</taxon>
    </lineage>
</organism>
<dbReference type="EMBL" id="OP491958">
    <property type="protein sequence ID" value="UZV39718.1"/>
    <property type="molecule type" value="Genomic_DNA"/>
</dbReference>
<reference evidence="1" key="1">
    <citation type="submission" date="2022-09" db="EMBL/GenBank/DDBJ databases">
        <authorList>
            <person name="Cebeci A."/>
            <person name="Ture M."/>
            <person name="Alemdag M."/>
            <person name="Altinok I."/>
        </authorList>
    </citation>
    <scope>NUCLEOTIDE SEQUENCE</scope>
</reference>
<sequence>MKKSLLVAVVGLSVLLAGCGDDPEPMTAQQFELKKLQMEQQHELDMAKITNTPVGEPQQNANYSAPPEQVYPQTTQEYQSAPPAEDSSGVGSAALGAVAGLAAGYAISELLDDGWRSYTNNSGQTVYYDRSGRQVNKSAYDSYKRKNPTKHKISSYNQKGKNFVNKAKNKTVSSYTSAAKKVNQKANFFKYKASKNKSPASYRPTRSFGRKSK</sequence>
<evidence type="ECO:0008006" key="3">
    <source>
        <dbReference type="Google" id="ProtNLM"/>
    </source>
</evidence>
<dbReference type="Proteomes" id="UP001163735">
    <property type="component" value="Segment"/>
</dbReference>
<evidence type="ECO:0000313" key="1">
    <source>
        <dbReference type="EMBL" id="UZV39718.1"/>
    </source>
</evidence>
<name>A0A9E8GAN0_9CAUD</name>
<evidence type="ECO:0000313" key="2">
    <source>
        <dbReference type="Proteomes" id="UP001163735"/>
    </source>
</evidence>
<keyword evidence="2" id="KW-1185">Reference proteome</keyword>
<gene>
    <name evidence="1" type="ORF">APT65_00115</name>
</gene>
<proteinExistence type="predicted"/>
<accession>A0A9E8GAN0</accession>